<comment type="caution">
    <text evidence="3">The sequence shown here is derived from an EMBL/GenBank/DDBJ whole genome shotgun (WGS) entry which is preliminary data.</text>
</comment>
<reference evidence="3 4" key="1">
    <citation type="submission" date="2024-06" db="EMBL/GenBank/DDBJ databases">
        <title>Draft genome sequence of Geodermatophilus badlandi, a novel member of the Geodermatophilaceae isolated from badland sedimentary rocks in the Red desert, Wyoming, USA.</title>
        <authorList>
            <person name="Ben Tekaya S."/>
            <person name="Nouioui I."/>
            <person name="Flores G.M."/>
            <person name="Shaal M.N."/>
            <person name="Bredoire F."/>
            <person name="Basile F."/>
            <person name="Van Diepen L."/>
            <person name="Ward N.L."/>
        </authorList>
    </citation>
    <scope>NUCLEOTIDE SEQUENCE [LARGE SCALE GENOMIC DNA]</scope>
    <source>
        <strain evidence="3 4">WL48A</strain>
    </source>
</reference>
<dbReference type="EMBL" id="JBFNXQ010000006">
    <property type="protein sequence ID" value="MEX5717396.1"/>
    <property type="molecule type" value="Genomic_DNA"/>
</dbReference>
<organism evidence="3 4">
    <name type="scientific">Geodermatophilus maliterrae</name>
    <dbReference type="NCBI Taxonomy" id="3162531"/>
    <lineage>
        <taxon>Bacteria</taxon>
        <taxon>Bacillati</taxon>
        <taxon>Actinomycetota</taxon>
        <taxon>Actinomycetes</taxon>
        <taxon>Geodermatophilales</taxon>
        <taxon>Geodermatophilaceae</taxon>
        <taxon>Geodermatophilus</taxon>
    </lineage>
</organism>
<keyword evidence="4" id="KW-1185">Reference proteome</keyword>
<dbReference type="RefSeq" id="WP_369203190.1">
    <property type="nucleotide sequence ID" value="NZ_JBFNXQ010000006.1"/>
</dbReference>
<protein>
    <submittedName>
        <fullName evidence="3">Uncharacterized protein</fullName>
    </submittedName>
</protein>
<gene>
    <name evidence="3" type="ORF">ABQ292_03315</name>
</gene>
<feature type="transmembrane region" description="Helical" evidence="2">
    <location>
        <begin position="157"/>
        <end position="173"/>
    </location>
</feature>
<dbReference type="Proteomes" id="UP001560045">
    <property type="component" value="Unassembled WGS sequence"/>
</dbReference>
<feature type="transmembrane region" description="Helical" evidence="2">
    <location>
        <begin position="121"/>
        <end position="137"/>
    </location>
</feature>
<evidence type="ECO:0000313" key="3">
    <source>
        <dbReference type="EMBL" id="MEX5717396.1"/>
    </source>
</evidence>
<accession>A0ABV3XCE0</accession>
<sequence>MTTTRPAAQATAGPHARWTGPSGRLNTTWHRRALLVFAVVVIAHWGEHLAQAVQIYVMGWPVPEAGGLLGLAVPWLVTSEWMHYGYALVMLIGLVTLRHGFTGRARRWWNASMWTQVWHHFEHLLLLLQASTGAYLAGAVKPTSIVQLLVPRVELHLFYNTLVTLPMVVAMVLHHRRTARDAQDVTVPACSCGTSVRRRAGLVAAG</sequence>
<proteinExistence type="predicted"/>
<feature type="transmembrane region" description="Helical" evidence="2">
    <location>
        <begin position="83"/>
        <end position="101"/>
    </location>
</feature>
<name>A0ABV3XCE0_9ACTN</name>
<evidence type="ECO:0000256" key="1">
    <source>
        <dbReference type="SAM" id="MobiDB-lite"/>
    </source>
</evidence>
<evidence type="ECO:0000256" key="2">
    <source>
        <dbReference type="SAM" id="Phobius"/>
    </source>
</evidence>
<keyword evidence="2" id="KW-1133">Transmembrane helix</keyword>
<evidence type="ECO:0000313" key="4">
    <source>
        <dbReference type="Proteomes" id="UP001560045"/>
    </source>
</evidence>
<keyword evidence="2" id="KW-0812">Transmembrane</keyword>
<feature type="transmembrane region" description="Helical" evidence="2">
    <location>
        <begin position="29"/>
        <end position="46"/>
    </location>
</feature>
<keyword evidence="2" id="KW-0472">Membrane</keyword>
<feature type="region of interest" description="Disordered" evidence="1">
    <location>
        <begin position="1"/>
        <end position="22"/>
    </location>
</feature>